<comment type="caution">
    <text evidence="2">The sequence shown here is derived from an EMBL/GenBank/DDBJ whole genome shotgun (WGS) entry which is preliminary data.</text>
</comment>
<dbReference type="GO" id="GO:0016810">
    <property type="term" value="F:hydrolase activity, acting on carbon-nitrogen (but not peptide) bonds"/>
    <property type="evidence" value="ECO:0007669"/>
    <property type="project" value="InterPro"/>
</dbReference>
<reference evidence="2" key="1">
    <citation type="submission" date="2021-08" db="EMBL/GenBank/DDBJ databases">
        <title>Comparative analyses of Brucepasteria parasyntrophica and Teretinema zuelzerae.</title>
        <authorList>
            <person name="Song Y."/>
            <person name="Brune A."/>
        </authorList>
    </citation>
    <scope>NUCLEOTIDE SEQUENCE</scope>
    <source>
        <strain evidence="2">DSM 1903</strain>
    </source>
</reference>
<accession>A0AAE3EGG7</accession>
<protein>
    <submittedName>
        <fullName evidence="2">Polysaccharide deacetylase family protein</fullName>
    </submittedName>
</protein>
<evidence type="ECO:0000313" key="3">
    <source>
        <dbReference type="Proteomes" id="UP001198163"/>
    </source>
</evidence>
<dbReference type="Pfam" id="PF01522">
    <property type="entry name" value="Polysacc_deac_1"/>
    <property type="match status" value="1"/>
</dbReference>
<dbReference type="GO" id="GO:0005975">
    <property type="term" value="P:carbohydrate metabolic process"/>
    <property type="evidence" value="ECO:0007669"/>
    <property type="project" value="InterPro"/>
</dbReference>
<dbReference type="Proteomes" id="UP001198163">
    <property type="component" value="Unassembled WGS sequence"/>
</dbReference>
<evidence type="ECO:0000313" key="2">
    <source>
        <dbReference type="EMBL" id="MCD1653331.1"/>
    </source>
</evidence>
<sequence>MNHKAISRLPSINPPDRLQPARVPQFAAFTFDDNGKSGLPGAGTIGGMSFVLDLFDSGRNQGSGEHTEHAGKKTFDYAATRATFLAAGFYSGPGQWENGSFVKKIWKKAADLGHEIGNHTYTHPHGLREGYSASKWEEEIMRCDECLTNRFDPNETPETKDDKNGIGLRSEEIVGFRAPFLGYNAHLFPALSRLGFSYDCSISEGFQSEQDGTNCFWPYTLDLGSPGDRLDAIENGREPAPGVPALWELPTYAVTVPPDELCRKYGVQEGLRTKLAKRVDTFNENDGKIDGLDWNLWSPFEMNADEFIATFAYSLDLKYQGNRAPMIFCFHSDIYADEYDDPMPNADAGERRRALKACYEYAAGLKDARLVTMKDLVSWLENPVPLR</sequence>
<organism evidence="2 3">
    <name type="scientific">Teretinema zuelzerae</name>
    <dbReference type="NCBI Taxonomy" id="156"/>
    <lineage>
        <taxon>Bacteria</taxon>
        <taxon>Pseudomonadati</taxon>
        <taxon>Spirochaetota</taxon>
        <taxon>Spirochaetia</taxon>
        <taxon>Spirochaetales</taxon>
        <taxon>Treponemataceae</taxon>
        <taxon>Teretinema</taxon>
    </lineage>
</organism>
<dbReference type="SUPFAM" id="SSF88713">
    <property type="entry name" value="Glycoside hydrolase/deacetylase"/>
    <property type="match status" value="1"/>
</dbReference>
<dbReference type="PANTHER" id="PTHR45985:SF3">
    <property type="entry name" value="CHITIN DEACETYLASE-LIKE 4"/>
    <property type="match status" value="1"/>
</dbReference>
<dbReference type="PANTHER" id="PTHR45985">
    <property type="match status" value="1"/>
</dbReference>
<evidence type="ECO:0000259" key="1">
    <source>
        <dbReference type="Pfam" id="PF01522"/>
    </source>
</evidence>
<gene>
    <name evidence="2" type="ORF">K7J14_01290</name>
</gene>
<dbReference type="Gene3D" id="3.20.20.370">
    <property type="entry name" value="Glycoside hydrolase/deacetylase"/>
    <property type="match status" value="1"/>
</dbReference>
<dbReference type="InterPro" id="IPR002509">
    <property type="entry name" value="NODB_dom"/>
</dbReference>
<dbReference type="EMBL" id="JAINWA010000001">
    <property type="protein sequence ID" value="MCD1653331.1"/>
    <property type="molecule type" value="Genomic_DNA"/>
</dbReference>
<keyword evidence="3" id="KW-1185">Reference proteome</keyword>
<feature type="domain" description="NodB homology" evidence="1">
    <location>
        <begin position="94"/>
        <end position="152"/>
    </location>
</feature>
<dbReference type="AlphaFoldDB" id="A0AAE3EGG7"/>
<name>A0AAE3EGG7_9SPIR</name>
<dbReference type="InterPro" id="IPR052740">
    <property type="entry name" value="CE4"/>
</dbReference>
<dbReference type="InterPro" id="IPR011330">
    <property type="entry name" value="Glyco_hydro/deAcase_b/a-brl"/>
</dbReference>
<proteinExistence type="predicted"/>